<dbReference type="Pfam" id="PF12796">
    <property type="entry name" value="Ank_2"/>
    <property type="match status" value="1"/>
</dbReference>
<dbReference type="SUPFAM" id="SSF82199">
    <property type="entry name" value="SET domain"/>
    <property type="match status" value="1"/>
</dbReference>
<proteinExistence type="predicted"/>
<dbReference type="InterPro" id="IPR046341">
    <property type="entry name" value="SET_dom_sf"/>
</dbReference>
<evidence type="ECO:0000256" key="3">
    <source>
        <dbReference type="PROSITE-ProRule" id="PRU00023"/>
    </source>
</evidence>
<dbReference type="AlphaFoldDB" id="A0A0H5DRM5"/>
<dbReference type="OrthoDB" id="13225at2"/>
<keyword evidence="1" id="KW-0677">Repeat</keyword>
<dbReference type="PROSITE" id="PS50088">
    <property type="entry name" value="ANK_REPEAT"/>
    <property type="match status" value="1"/>
</dbReference>
<dbReference type="EMBL" id="CWGJ01000012">
    <property type="protein sequence ID" value="CRX38359.1"/>
    <property type="molecule type" value="Genomic_DNA"/>
</dbReference>
<dbReference type="RefSeq" id="WP_098038223.1">
    <property type="nucleotide sequence ID" value="NZ_CWGJ01000012.1"/>
</dbReference>
<organism evidence="5 6">
    <name type="scientific">Estrella lausannensis</name>
    <dbReference type="NCBI Taxonomy" id="483423"/>
    <lineage>
        <taxon>Bacteria</taxon>
        <taxon>Pseudomonadati</taxon>
        <taxon>Chlamydiota</taxon>
        <taxon>Chlamydiia</taxon>
        <taxon>Parachlamydiales</taxon>
        <taxon>Candidatus Criblamydiaceae</taxon>
        <taxon>Estrella</taxon>
    </lineage>
</organism>
<dbReference type="Proteomes" id="UP000220251">
    <property type="component" value="Unassembled WGS sequence"/>
</dbReference>
<evidence type="ECO:0000256" key="2">
    <source>
        <dbReference type="ARBA" id="ARBA00023043"/>
    </source>
</evidence>
<evidence type="ECO:0000259" key="4">
    <source>
        <dbReference type="PROSITE" id="PS50280"/>
    </source>
</evidence>
<dbReference type="PROSITE" id="PS50280">
    <property type="entry name" value="SET"/>
    <property type="match status" value="1"/>
</dbReference>
<dbReference type="SMART" id="SM00248">
    <property type="entry name" value="ANK"/>
    <property type="match status" value="2"/>
</dbReference>
<dbReference type="PANTHER" id="PTHR24123:SF33">
    <property type="entry name" value="PROTEIN HOS4"/>
    <property type="match status" value="1"/>
</dbReference>
<dbReference type="Gene3D" id="2.170.270.10">
    <property type="entry name" value="SET domain"/>
    <property type="match status" value="1"/>
</dbReference>
<dbReference type="InterPro" id="IPR036770">
    <property type="entry name" value="Ankyrin_rpt-contain_sf"/>
</dbReference>
<dbReference type="Gene3D" id="1.25.40.20">
    <property type="entry name" value="Ankyrin repeat-containing domain"/>
    <property type="match status" value="1"/>
</dbReference>
<evidence type="ECO:0000313" key="6">
    <source>
        <dbReference type="Proteomes" id="UP000220251"/>
    </source>
</evidence>
<accession>A0A0H5DRM5</accession>
<evidence type="ECO:0000313" key="5">
    <source>
        <dbReference type="EMBL" id="CRX38359.1"/>
    </source>
</evidence>
<name>A0A0H5DRM5_9BACT</name>
<reference evidence="6" key="1">
    <citation type="submission" date="2015-06" db="EMBL/GenBank/DDBJ databases">
        <authorList>
            <person name="Bertelli C."/>
        </authorList>
    </citation>
    <scope>NUCLEOTIDE SEQUENCE [LARGE SCALE GENOMIC DNA]</scope>
    <source>
        <strain evidence="6">CRIB-30</strain>
    </source>
</reference>
<dbReference type="InterPro" id="IPR051165">
    <property type="entry name" value="Multifunctional_ANK_Repeat"/>
</dbReference>
<dbReference type="PROSITE" id="PS50297">
    <property type="entry name" value="ANK_REP_REGION"/>
    <property type="match status" value="1"/>
</dbReference>
<dbReference type="PANTHER" id="PTHR24123">
    <property type="entry name" value="ANKYRIN REPEAT-CONTAINING"/>
    <property type="match status" value="1"/>
</dbReference>
<dbReference type="InterPro" id="IPR001214">
    <property type="entry name" value="SET_dom"/>
</dbReference>
<feature type="repeat" description="ANK" evidence="3">
    <location>
        <begin position="73"/>
        <end position="105"/>
    </location>
</feature>
<keyword evidence="2 3" id="KW-0040">ANK repeat</keyword>
<protein>
    <recommendedName>
        <fullName evidence="4">SET domain-containing protein</fullName>
    </recommendedName>
</protein>
<dbReference type="SUPFAM" id="SSF48403">
    <property type="entry name" value="Ankyrin repeat"/>
    <property type="match status" value="1"/>
</dbReference>
<evidence type="ECO:0000256" key="1">
    <source>
        <dbReference type="ARBA" id="ARBA00022737"/>
    </source>
</evidence>
<dbReference type="Pfam" id="PF00856">
    <property type="entry name" value="SET"/>
    <property type="match status" value="1"/>
</dbReference>
<feature type="domain" description="SET" evidence="4">
    <location>
        <begin position="237"/>
        <end position="353"/>
    </location>
</feature>
<sequence>MANLVIQPTGNTPFTNLSFWNSLYPQSQYKDRTAFALHFLLALNQPEKTVAAYITKLNTENRARLFHKDPLNHNLTPLHIAAMKANQAAVERLLSHAKDNRERRQMLNQQDAFGFTPLHMAALTSEHLYRYFLEQGADPSLKTLSGGTAEHLLPLCGRVRVLNSTDTLFFEDPLSSEVKRAIDLTAHEKERLFPPGFTHTDTPLYAPEMVHRLWLDTQEPIQKAFPNLVARFRKAPPRLLVRNSAELAEIDNAKELVAMQAIREGEIISEYTGLRTELVKPTGFKEAYLTNSRKYAYATQEFDSKDAGNESRFANSGFPNALIASYHFEGSLHSYLIATKPIKKDEAIVWDYGITMTHLAFGKQILLNKTDMLEFFRGKTGHNWRAETIADFMMIANSRNSEESLSRIHSSAALQNRYVFPLTNPTALLYLFFNEAVPLDLWTTKEIQNPFLDQFQRENPFEWNTLECIFETLQNVLQQAKSSHPEVKALFYQWVLGHLERIPLIDLLKGIEKVLESDLSSKNTATLSTLLDEANQFLEGYDWLQDPLYPFHLERRARLLFKNFDFLTPKEKVAELKPLLGEIKTNLGSNYELSETYQVMKRVLELAKEEALVK</sequence>
<dbReference type="InterPro" id="IPR002110">
    <property type="entry name" value="Ankyrin_rpt"/>
</dbReference>
<gene>
    <name evidence="5" type="ORF">ELAC_1014</name>
</gene>
<keyword evidence="6" id="KW-1185">Reference proteome</keyword>